<dbReference type="AlphaFoldDB" id="A0A0H1R936"/>
<evidence type="ECO:0000256" key="5">
    <source>
        <dbReference type="ARBA" id="ARBA00023157"/>
    </source>
</evidence>
<dbReference type="RefSeq" id="WP_047190498.1">
    <property type="nucleotide sequence ID" value="NZ_LCYG01000046.1"/>
</dbReference>
<dbReference type="STRING" id="1225564.AA309_18545"/>
<evidence type="ECO:0000313" key="10">
    <source>
        <dbReference type="Proteomes" id="UP000035489"/>
    </source>
</evidence>
<keyword evidence="3 7" id="KW-0813">Transport</keyword>
<gene>
    <name evidence="9" type="ORF">AA309_18545</name>
</gene>
<evidence type="ECO:0000256" key="7">
    <source>
        <dbReference type="RuleBase" id="RU364065"/>
    </source>
</evidence>
<name>A0A0H1R936_9HYPH</name>
<evidence type="ECO:0000256" key="3">
    <source>
        <dbReference type="ARBA" id="ARBA00022448"/>
    </source>
</evidence>
<dbReference type="InterPro" id="IPR011767">
    <property type="entry name" value="GLR_AS"/>
</dbReference>
<evidence type="ECO:0000256" key="2">
    <source>
        <dbReference type="ARBA" id="ARBA00007787"/>
    </source>
</evidence>
<dbReference type="PRINTS" id="PR00160">
    <property type="entry name" value="GLUTAREDOXIN"/>
</dbReference>
<dbReference type="GO" id="GO:0015038">
    <property type="term" value="F:glutathione disulfide oxidoreductase activity"/>
    <property type="evidence" value="ECO:0007669"/>
    <property type="project" value="UniProtKB-UniRule"/>
</dbReference>
<keyword evidence="5" id="KW-1015">Disulfide bond</keyword>
<evidence type="ECO:0000256" key="4">
    <source>
        <dbReference type="ARBA" id="ARBA00022982"/>
    </source>
</evidence>
<dbReference type="InterPro" id="IPR002109">
    <property type="entry name" value="Glutaredoxin"/>
</dbReference>
<dbReference type="PROSITE" id="PS51354">
    <property type="entry name" value="GLUTAREDOXIN_2"/>
    <property type="match status" value="1"/>
</dbReference>
<dbReference type="EMBL" id="LCYG01000046">
    <property type="protein sequence ID" value="KLK91750.1"/>
    <property type="molecule type" value="Genomic_DNA"/>
</dbReference>
<dbReference type="Proteomes" id="UP000035489">
    <property type="component" value="Unassembled WGS sequence"/>
</dbReference>
<dbReference type="InterPro" id="IPR011900">
    <property type="entry name" value="GRX_bact"/>
</dbReference>
<dbReference type="NCBIfam" id="TIGR02181">
    <property type="entry name" value="GRX_bact"/>
    <property type="match status" value="1"/>
</dbReference>
<dbReference type="OrthoDB" id="9814618at2"/>
<keyword evidence="4 7" id="KW-0249">Electron transport</keyword>
<dbReference type="PATRIC" id="fig|1225564.3.peg.4855"/>
<dbReference type="PANTHER" id="PTHR45694:SF18">
    <property type="entry name" value="GLUTAREDOXIN-1-RELATED"/>
    <property type="match status" value="1"/>
</dbReference>
<comment type="function">
    <text evidence="1 7">Has a glutathione-disulfide oxidoreductase activity in the presence of NADPH and glutathione reductase. Reduces low molecular weight disulfides and proteins.</text>
</comment>
<proteinExistence type="inferred from homology"/>
<dbReference type="Pfam" id="PF00462">
    <property type="entry name" value="Glutaredoxin"/>
    <property type="match status" value="1"/>
</dbReference>
<evidence type="ECO:0000256" key="1">
    <source>
        <dbReference type="ARBA" id="ARBA00002549"/>
    </source>
</evidence>
<dbReference type="PROSITE" id="PS00195">
    <property type="entry name" value="GLUTAREDOXIN_1"/>
    <property type="match status" value="1"/>
</dbReference>
<keyword evidence="7" id="KW-0963">Cytoplasm</keyword>
<keyword evidence="6 7" id="KW-0676">Redox-active center</keyword>
<dbReference type="PANTHER" id="PTHR45694">
    <property type="entry name" value="GLUTAREDOXIN 2"/>
    <property type="match status" value="1"/>
</dbReference>
<evidence type="ECO:0000313" key="9">
    <source>
        <dbReference type="EMBL" id="KLK91750.1"/>
    </source>
</evidence>
<dbReference type="Gene3D" id="3.40.30.10">
    <property type="entry name" value="Glutaredoxin"/>
    <property type="match status" value="1"/>
</dbReference>
<dbReference type="CDD" id="cd03418">
    <property type="entry name" value="GRX_GRXb_1_3_like"/>
    <property type="match status" value="1"/>
</dbReference>
<dbReference type="GO" id="GO:0005737">
    <property type="term" value="C:cytoplasm"/>
    <property type="evidence" value="ECO:0007669"/>
    <property type="project" value="TreeGrafter"/>
</dbReference>
<dbReference type="InterPro" id="IPR036249">
    <property type="entry name" value="Thioredoxin-like_sf"/>
</dbReference>
<dbReference type="GO" id="GO:0034599">
    <property type="term" value="P:cellular response to oxidative stress"/>
    <property type="evidence" value="ECO:0007669"/>
    <property type="project" value="TreeGrafter"/>
</dbReference>
<keyword evidence="10" id="KW-1185">Reference proteome</keyword>
<sequence>MEIILYTKSWCPYCASAKKLLAQKGASYTEIDIEANPEKRTEMIEKAGGHTTVPQIFIRGRHIGGSDDLHALVDKGQLDPLLQG</sequence>
<organism evidence="9 10">
    <name type="scientific">Microvirga vignae</name>
    <dbReference type="NCBI Taxonomy" id="1225564"/>
    <lineage>
        <taxon>Bacteria</taxon>
        <taxon>Pseudomonadati</taxon>
        <taxon>Pseudomonadota</taxon>
        <taxon>Alphaproteobacteria</taxon>
        <taxon>Hyphomicrobiales</taxon>
        <taxon>Methylobacteriaceae</taxon>
        <taxon>Microvirga</taxon>
    </lineage>
</organism>
<reference evidence="9 10" key="1">
    <citation type="submission" date="2015-05" db="EMBL/GenBank/DDBJ databases">
        <title>Draft genome sequence of Microvirga vignae strain BR3299, a novel nitrogen fixing bacteria isolated from Brazil semi-aired region.</title>
        <authorList>
            <person name="Zilli J.E."/>
            <person name="Passos S.R."/>
            <person name="Leite J."/>
            <person name="Baldani J.I."/>
            <person name="Xavier G.R."/>
            <person name="Rumjaneck N.G."/>
            <person name="Simoes-Araujo J.L."/>
        </authorList>
    </citation>
    <scope>NUCLEOTIDE SEQUENCE [LARGE SCALE GENOMIC DNA]</scope>
    <source>
        <strain evidence="9 10">BR3299</strain>
    </source>
</reference>
<comment type="caution">
    <text evidence="9">The sequence shown here is derived from an EMBL/GenBank/DDBJ whole genome shotgun (WGS) entry which is preliminary data.</text>
</comment>
<dbReference type="SUPFAM" id="SSF52833">
    <property type="entry name" value="Thioredoxin-like"/>
    <property type="match status" value="1"/>
</dbReference>
<dbReference type="InterPro" id="IPR014025">
    <property type="entry name" value="Glutaredoxin_subgr"/>
</dbReference>
<accession>A0A0H1R936</accession>
<dbReference type="GO" id="GO:0045454">
    <property type="term" value="P:cell redox homeostasis"/>
    <property type="evidence" value="ECO:0007669"/>
    <property type="project" value="InterPro"/>
</dbReference>
<protein>
    <recommendedName>
        <fullName evidence="7">Glutaredoxin</fullName>
    </recommendedName>
</protein>
<evidence type="ECO:0000259" key="8">
    <source>
        <dbReference type="Pfam" id="PF00462"/>
    </source>
</evidence>
<evidence type="ECO:0000256" key="6">
    <source>
        <dbReference type="ARBA" id="ARBA00023284"/>
    </source>
</evidence>
<comment type="similarity">
    <text evidence="2 7">Belongs to the glutaredoxin family.</text>
</comment>
<feature type="domain" description="Glutaredoxin" evidence="8">
    <location>
        <begin position="3"/>
        <end position="63"/>
    </location>
</feature>